<dbReference type="EMBL" id="JAUHHV010000001">
    <property type="protein sequence ID" value="KAK1438296.1"/>
    <property type="molecule type" value="Genomic_DNA"/>
</dbReference>
<dbReference type="Proteomes" id="UP001229421">
    <property type="component" value="Unassembled WGS sequence"/>
</dbReference>
<dbReference type="PANTHER" id="PTHR35506">
    <property type="entry name" value="OS02G0135600 PROTEIN"/>
    <property type="match status" value="1"/>
</dbReference>
<dbReference type="AlphaFoldDB" id="A0AAD8LG17"/>
<accession>A0AAD8LG17</accession>
<name>A0AAD8LG17_TARER</name>
<gene>
    <name evidence="1" type="ORF">QVD17_04103</name>
</gene>
<keyword evidence="2" id="KW-1185">Reference proteome</keyword>
<evidence type="ECO:0000313" key="1">
    <source>
        <dbReference type="EMBL" id="KAK1438296.1"/>
    </source>
</evidence>
<dbReference type="PANTHER" id="PTHR35506:SF1">
    <property type="entry name" value="OS02G0135600 PROTEIN"/>
    <property type="match status" value="1"/>
</dbReference>
<comment type="caution">
    <text evidence="1">The sequence shown here is derived from an EMBL/GenBank/DDBJ whole genome shotgun (WGS) entry which is preliminary data.</text>
</comment>
<sequence>MADKPSRGLVLYGDGLAPFINANHTHLHSLAAQSLCGFLSLPHLPPSTEKVDGRTIGEFLNLVDAYDDFTTLSTDSQNRCITPSISERFMGVKAALVTENKSLKSCGDKLGLSVLRSNELMNNNCSFTDSPANLVAIELLNLLGFQEDKVLDSSRFDLVFVHIGAHEEGLIDKYTDYINSLVGEITSKAKPKSQIGSRLHLSVVLSYGKISDGDESNFTILNKKGTTQSGFASLHPRQSYTMKGSNPRSDVRDYCPMLFTQWQDAVTRKDTVKTFFFQDFMENGGNLTIPADRFLHEVAFKLWKAPKYGA</sequence>
<protein>
    <submittedName>
        <fullName evidence="1">Uncharacterized protein</fullName>
    </submittedName>
</protein>
<reference evidence="1" key="1">
    <citation type="journal article" date="2023" name="bioRxiv">
        <title>Improved chromosome-level genome assembly for marigold (Tagetes erecta).</title>
        <authorList>
            <person name="Jiang F."/>
            <person name="Yuan L."/>
            <person name="Wang S."/>
            <person name="Wang H."/>
            <person name="Xu D."/>
            <person name="Wang A."/>
            <person name="Fan W."/>
        </authorList>
    </citation>
    <scope>NUCLEOTIDE SEQUENCE</scope>
    <source>
        <strain evidence="1">WSJ</strain>
        <tissue evidence="1">Leaf</tissue>
    </source>
</reference>
<proteinExistence type="predicted"/>
<evidence type="ECO:0000313" key="2">
    <source>
        <dbReference type="Proteomes" id="UP001229421"/>
    </source>
</evidence>
<organism evidence="1 2">
    <name type="scientific">Tagetes erecta</name>
    <name type="common">African marigold</name>
    <dbReference type="NCBI Taxonomy" id="13708"/>
    <lineage>
        <taxon>Eukaryota</taxon>
        <taxon>Viridiplantae</taxon>
        <taxon>Streptophyta</taxon>
        <taxon>Embryophyta</taxon>
        <taxon>Tracheophyta</taxon>
        <taxon>Spermatophyta</taxon>
        <taxon>Magnoliopsida</taxon>
        <taxon>eudicotyledons</taxon>
        <taxon>Gunneridae</taxon>
        <taxon>Pentapetalae</taxon>
        <taxon>asterids</taxon>
        <taxon>campanulids</taxon>
        <taxon>Asterales</taxon>
        <taxon>Asteraceae</taxon>
        <taxon>Asteroideae</taxon>
        <taxon>Heliantheae alliance</taxon>
        <taxon>Tageteae</taxon>
        <taxon>Tagetes</taxon>
    </lineage>
</organism>